<keyword evidence="7 8" id="KW-0472">Membrane</keyword>
<feature type="transmembrane region" description="Helical" evidence="8">
    <location>
        <begin position="341"/>
        <end position="358"/>
    </location>
</feature>
<comment type="caution">
    <text evidence="9">The sequence shown here is derived from an EMBL/GenBank/DDBJ whole genome shotgun (WGS) entry which is preliminary data.</text>
</comment>
<proteinExistence type="inferred from homology"/>
<dbReference type="EMBL" id="JPKR02000005">
    <property type="protein sequence ID" value="KGD79526.1"/>
    <property type="molecule type" value="Genomic_DNA"/>
</dbReference>
<evidence type="ECO:0000256" key="2">
    <source>
        <dbReference type="ARBA" id="ARBA00009494"/>
    </source>
</evidence>
<keyword evidence="3" id="KW-1003">Cell membrane</keyword>
<evidence type="ECO:0000313" key="10">
    <source>
        <dbReference type="Proteomes" id="UP000029577"/>
    </source>
</evidence>
<sequence length="710" mass="79280">MSMMITLLALAIILTVAAIIYVTKFRTSPEKILLRTPASLRKISSDEKQAVVRYLSGIPGQTRPFLSLLNKHNASKDPVLTLQSNRVYSVTHPITRYGLSTESPQQHRYYLDTLEIHLPPLWEKFITAENSIELIPAGNILLVTALNGHQLTSYDREVSELPARRAAPANSSASIRKEKSSNIELLHIRKETPEEHQLSRPDGTAEALIICLAMLILFLSQLVPAGLMLWLALPALLMIAGSVWFIYRPARLSDFQEIHCMKGIPKRWGLFGESNQEQSNISLGVIDLQYPEYWKPYIHHDLGKITEIDINASKQVVRQGRFLSLHDEIREFPLVRWRKNAILALGSILTLIMMISWVPTGTPFKLSMAWLQGTQRIEVTSLKQLSSMKLQVGDLLNVKGQGMCSVPGTYQGSRMYGYMPFDCSAIYWNNATPLPLPQSETIDETLALLETIRRQLHPGSADSLKINPQLALAIEKSGMILLDDFSDIVIQTNQLCAQPMDCTRLKNALVNLENARDWNALVTKAKSGQLNGINVLLRPVSASTLENLVNSAAATFFTSETRKAIETLNSPPPGGYLLISDQGHQFVRQPQPDVPLFNLDAPEQWDELQRISSMLLHTPFSASGIITALTVDANGTTHVSLHEAPGNGVLWRYLLTSLFLIALVVCLVVNCVLLLRGIRKDHLRSLAIQQYYDKCFNPTLGNSVDTRSLF</sequence>
<dbReference type="STRING" id="642227.HA49_02800"/>
<comment type="subcellular location">
    <subcellularLocation>
        <location evidence="1">Cell inner membrane</location>
        <topology evidence="1">Multi-pass membrane protein</topology>
    </subcellularLocation>
</comment>
<keyword evidence="6 8" id="KW-1133">Transmembrane helix</keyword>
<dbReference type="GO" id="GO:0005886">
    <property type="term" value="C:plasma membrane"/>
    <property type="evidence" value="ECO:0007669"/>
    <property type="project" value="UniProtKB-SubCell"/>
</dbReference>
<evidence type="ECO:0000256" key="3">
    <source>
        <dbReference type="ARBA" id="ARBA00022475"/>
    </source>
</evidence>
<gene>
    <name evidence="9" type="ORF">HA49_02800</name>
</gene>
<keyword evidence="10" id="KW-1185">Reference proteome</keyword>
<feature type="transmembrane region" description="Helical" evidence="8">
    <location>
        <begin position="227"/>
        <end position="247"/>
    </location>
</feature>
<comment type="similarity">
    <text evidence="2">Belongs to the IgaA family.</text>
</comment>
<dbReference type="RefSeq" id="WP_038016517.1">
    <property type="nucleotide sequence ID" value="NZ_JPKR02000005.1"/>
</dbReference>
<dbReference type="InterPro" id="IPR010771">
    <property type="entry name" value="IgaA"/>
</dbReference>
<name>A0A095TRN9_9GAMM</name>
<evidence type="ECO:0000256" key="8">
    <source>
        <dbReference type="SAM" id="Phobius"/>
    </source>
</evidence>
<evidence type="ECO:0000313" key="9">
    <source>
        <dbReference type="EMBL" id="KGD79526.1"/>
    </source>
</evidence>
<keyword evidence="5 8" id="KW-0812">Transmembrane</keyword>
<dbReference type="eggNOG" id="ENOG502Z8KK">
    <property type="taxonomic scope" value="Bacteria"/>
</dbReference>
<evidence type="ECO:0000256" key="7">
    <source>
        <dbReference type="ARBA" id="ARBA00023136"/>
    </source>
</evidence>
<reference evidence="9" key="1">
    <citation type="submission" date="2014-12" db="EMBL/GenBank/DDBJ databases">
        <title>The draft genome of the Tatumella morbirosei type strain, LMG23360T isolated from pineapple rot.</title>
        <authorList>
            <person name="Smits T.H."/>
            <person name="Palmer M."/>
            <person name="Venter S.N."/>
            <person name="Duffy B."/>
            <person name="Steenkamp E.T."/>
            <person name="Chan W.Y."/>
            <person name="Coutinho T.A."/>
            <person name="Coetzee M.P."/>
            <person name="De Maayer P."/>
        </authorList>
    </citation>
    <scope>NUCLEOTIDE SEQUENCE [LARGE SCALE GENOMIC DNA]</scope>
    <source>
        <strain evidence="9">LMG 23360</strain>
    </source>
</reference>
<dbReference type="Proteomes" id="UP000029577">
    <property type="component" value="Unassembled WGS sequence"/>
</dbReference>
<feature type="transmembrane region" description="Helical" evidence="8">
    <location>
        <begin position="651"/>
        <end position="675"/>
    </location>
</feature>
<dbReference type="AlphaFoldDB" id="A0A095TRN9"/>
<organism evidence="9 10">
    <name type="scientific">Tatumella morbirosei</name>
    <dbReference type="NCBI Taxonomy" id="642227"/>
    <lineage>
        <taxon>Bacteria</taxon>
        <taxon>Pseudomonadati</taxon>
        <taxon>Pseudomonadota</taxon>
        <taxon>Gammaproteobacteria</taxon>
        <taxon>Enterobacterales</taxon>
        <taxon>Erwiniaceae</taxon>
        <taxon>Tatumella</taxon>
    </lineage>
</organism>
<evidence type="ECO:0000256" key="1">
    <source>
        <dbReference type="ARBA" id="ARBA00004429"/>
    </source>
</evidence>
<dbReference type="Pfam" id="PF07095">
    <property type="entry name" value="IgaA"/>
    <property type="match status" value="1"/>
</dbReference>
<evidence type="ECO:0000256" key="6">
    <source>
        <dbReference type="ARBA" id="ARBA00022989"/>
    </source>
</evidence>
<keyword evidence="4" id="KW-0997">Cell inner membrane</keyword>
<evidence type="ECO:0000256" key="5">
    <source>
        <dbReference type="ARBA" id="ARBA00022692"/>
    </source>
</evidence>
<feature type="transmembrane region" description="Helical" evidence="8">
    <location>
        <begin position="203"/>
        <end position="220"/>
    </location>
</feature>
<evidence type="ECO:0000256" key="4">
    <source>
        <dbReference type="ARBA" id="ARBA00022519"/>
    </source>
</evidence>
<dbReference type="OrthoDB" id="8827178at2"/>
<accession>A0A095TRN9</accession>
<protein>
    <submittedName>
        <fullName evidence="9">Intracellular growth attenuator protein igaA</fullName>
    </submittedName>
</protein>